<dbReference type="AlphaFoldDB" id="A0A9Q9WML5"/>
<dbReference type="OrthoDB" id="10033658at2759"/>
<dbReference type="GeneID" id="109055719"/>
<feature type="compositionally biased region" description="Basic residues" evidence="1">
    <location>
        <begin position="193"/>
        <end position="206"/>
    </location>
</feature>
<dbReference type="Pfam" id="PF15504">
    <property type="entry name" value="DUF4647"/>
    <property type="match status" value="1"/>
</dbReference>
<reference evidence="2 3" key="1">
    <citation type="submission" date="2025-04" db="UniProtKB">
        <authorList>
            <consortium name="RefSeq"/>
        </authorList>
    </citation>
    <scope>IDENTIFICATION</scope>
    <source>
        <tissue evidence="2 3">Muscle</tissue>
    </source>
</reference>
<evidence type="ECO:0000256" key="1">
    <source>
        <dbReference type="SAM" id="MobiDB-lite"/>
    </source>
</evidence>
<sequence>MRDFEASVDGAHCLRVLCSHPCCWDTERRCTRGIKHHTPARVRKHSLKNEDFPSLSIVNVSEWAGRGRPVKGRPLDGADTDTEASLNDVSLSKQTQDTQKIKRANLSFPDIMLPSDKPNNLLKLNTVDISPLMGRSELPQCPVVMWIPNPHHEPQWLRQNKSKSPNITIKELVCLPSCQMAKPSIAVSDQANQRKKCNGHKRRGKRGINSTQEGAGSPRWVGIDFNPIPKTTPHHLCHSLVFKDSGWGSLDQKLPSLTTPHPNPKSSSVSPALSLSLGSMQCWRGH</sequence>
<proteinExistence type="predicted"/>
<dbReference type="InterPro" id="IPR029134">
    <property type="entry name" value="DUF4647"/>
</dbReference>
<gene>
    <name evidence="2 3" type="primary">LOC109055719</name>
</gene>
<feature type="region of interest" description="Disordered" evidence="1">
    <location>
        <begin position="187"/>
        <end position="220"/>
    </location>
</feature>
<feature type="region of interest" description="Disordered" evidence="1">
    <location>
        <begin position="253"/>
        <end position="272"/>
    </location>
</feature>
<dbReference type="RefSeq" id="XP_042586188.1">
    <property type="nucleotide sequence ID" value="XM_042730254.1"/>
</dbReference>
<dbReference type="RefSeq" id="XP_042586187.1">
    <property type="nucleotide sequence ID" value="XM_042730253.1"/>
</dbReference>
<protein>
    <submittedName>
        <fullName evidence="2 3">Uncharacterized protein LOC109055719 isoform X1</fullName>
    </submittedName>
</protein>
<accession>A0A9Q9WML5</accession>
<dbReference type="Proteomes" id="UP001155660">
    <property type="component" value="Chromosome B8"/>
</dbReference>
<name>A0A9Q9WML5_CYPCA</name>
<organism evidence="2">
    <name type="scientific">Cyprinus carpio</name>
    <name type="common">Common carp</name>
    <dbReference type="NCBI Taxonomy" id="7962"/>
    <lineage>
        <taxon>Eukaryota</taxon>
        <taxon>Metazoa</taxon>
        <taxon>Chordata</taxon>
        <taxon>Craniata</taxon>
        <taxon>Vertebrata</taxon>
        <taxon>Euteleostomi</taxon>
        <taxon>Actinopterygii</taxon>
        <taxon>Neopterygii</taxon>
        <taxon>Teleostei</taxon>
        <taxon>Ostariophysi</taxon>
        <taxon>Cypriniformes</taxon>
        <taxon>Cyprinidae</taxon>
        <taxon>Cyprininae</taxon>
        <taxon>Cyprinus</taxon>
    </lineage>
</organism>
<evidence type="ECO:0000313" key="3">
    <source>
        <dbReference type="RefSeq" id="XP_042586188.1"/>
    </source>
</evidence>
<evidence type="ECO:0000313" key="2">
    <source>
        <dbReference type="RefSeq" id="XP_042586187.1"/>
    </source>
</evidence>